<feature type="domain" description="HTH bat-type" evidence="1">
    <location>
        <begin position="150"/>
        <end position="201"/>
    </location>
</feature>
<dbReference type="EMBL" id="CP077713">
    <property type="protein sequence ID" value="QXJ35435.1"/>
    <property type="molecule type" value="Genomic_DNA"/>
</dbReference>
<evidence type="ECO:0000259" key="1">
    <source>
        <dbReference type="Pfam" id="PF04967"/>
    </source>
</evidence>
<protein>
    <recommendedName>
        <fullName evidence="1">HTH bat-type domain-containing protein</fullName>
    </recommendedName>
</protein>
<dbReference type="Pfam" id="PF04967">
    <property type="entry name" value="HTH_10"/>
    <property type="match status" value="1"/>
</dbReference>
<evidence type="ECO:0000313" key="2">
    <source>
        <dbReference type="EMBL" id="QXJ35435.1"/>
    </source>
</evidence>
<organism evidence="2 3">
    <name type="scientific">Saccharolobus shibatae</name>
    <dbReference type="NCBI Taxonomy" id="2286"/>
    <lineage>
        <taxon>Archaea</taxon>
        <taxon>Thermoproteota</taxon>
        <taxon>Thermoprotei</taxon>
        <taxon>Sulfolobales</taxon>
        <taxon>Sulfolobaceae</taxon>
        <taxon>Saccharolobus</taxon>
    </lineage>
</organism>
<reference evidence="2 3" key="1">
    <citation type="journal article" date="2021" name="Environ. Microbiol.">
        <title>New insights into the diversity and evolution of the archaeal mobilome from three complete genomes of Saccharolobus shibatae.</title>
        <authorList>
            <person name="Medvedeva S."/>
            <person name="Brandt D."/>
            <person name="Cvirkaite-Krupovic V."/>
            <person name="Liu Y."/>
            <person name="Severinov K."/>
            <person name="Ishino S."/>
            <person name="Ishino Y."/>
            <person name="Prangishvili D."/>
            <person name="Kalinowski J."/>
            <person name="Krupovic M."/>
        </authorList>
    </citation>
    <scope>NUCLEOTIDE SEQUENCE [LARGE SCALE GENOMIC DNA]</scope>
    <source>
        <strain evidence="2 3">S38A</strain>
    </source>
</reference>
<accession>A0A8F5C1Y5</accession>
<evidence type="ECO:0000313" key="3">
    <source>
        <dbReference type="Proteomes" id="UP000694036"/>
    </source>
</evidence>
<dbReference type="PANTHER" id="PTHR34236">
    <property type="entry name" value="DIMETHYL SULFOXIDE REDUCTASE TRANSCRIPTIONAL ACTIVATOR"/>
    <property type="match status" value="1"/>
</dbReference>
<dbReference type="InterPro" id="IPR007050">
    <property type="entry name" value="HTH_bacterioopsin"/>
</dbReference>
<dbReference type="PANTHER" id="PTHR34236:SF1">
    <property type="entry name" value="DIMETHYL SULFOXIDE REDUCTASE TRANSCRIPTIONAL ACTIVATOR"/>
    <property type="match status" value="1"/>
</dbReference>
<dbReference type="AlphaFoldDB" id="A0A8F5C1Y5"/>
<sequence length="224" mass="26387">MVDRLNEVIFAIEHESCWTSFVGDFVVRTIKFSVDSEKNYIRSIITLDKAYKGIISKIRKSNSFLGNSSLMLDQNGRIIFDFRKKFRGTVMDTVYLHNGMIIDGFKYNGKEFWRILIYESHLNELLQDLRSKGNIYLIRKSEFEIEDDDLSPQELKILGVAYRTGYFDFPRKIKSDKISKLVDISKSTFIYHLRSAEHKMVKKYLKEIEFLNLPNKLKKDNDNP</sequence>
<proteinExistence type="predicted"/>
<name>A0A8F5C1Y5_9CREN</name>
<keyword evidence="3" id="KW-1185">Reference proteome</keyword>
<dbReference type="Proteomes" id="UP000694036">
    <property type="component" value="Chromosome"/>
</dbReference>
<gene>
    <name evidence="2" type="ORF">J5U22_01982</name>
</gene>